<comment type="caution">
    <text evidence="2">The sequence shown here is derived from an EMBL/GenBank/DDBJ whole genome shotgun (WGS) entry which is preliminary data.</text>
</comment>
<sequence length="149" mass="17346">MKNQMQPADIIDFHDFVRTILEDSKFYLGIPELSSITEVPQNKLRYWSQKGYIHACGENKKNQFSFDAVFQIYTIKFFQNKGFTLSVAAQKATYYSQTFKEIKKGMHSRLKQIKKTPEKTIIDLGLFDPDPSKNLNLCVEGKKAYFELN</sequence>
<dbReference type="GO" id="GO:0003677">
    <property type="term" value="F:DNA binding"/>
    <property type="evidence" value="ECO:0007669"/>
    <property type="project" value="InterPro"/>
</dbReference>
<dbReference type="InterPro" id="IPR000551">
    <property type="entry name" value="MerR-type_HTH_dom"/>
</dbReference>
<dbReference type="OrthoDB" id="9806513at2"/>
<evidence type="ECO:0000313" key="3">
    <source>
        <dbReference type="Proteomes" id="UP000051155"/>
    </source>
</evidence>
<dbReference type="AlphaFoldDB" id="A0A0R1PWQ9"/>
<dbReference type="EMBL" id="AZEG01000017">
    <property type="protein sequence ID" value="KRL37024.1"/>
    <property type="molecule type" value="Genomic_DNA"/>
</dbReference>
<dbReference type="PATRIC" id="fig|1423812.3.peg.803"/>
<accession>A0A0R1PWQ9</accession>
<gene>
    <name evidence="2" type="ORF">FD20_GL000737</name>
</gene>
<dbReference type="Pfam" id="PF13411">
    <property type="entry name" value="MerR_1"/>
    <property type="match status" value="1"/>
</dbReference>
<evidence type="ECO:0000259" key="1">
    <source>
        <dbReference type="Pfam" id="PF13411"/>
    </source>
</evidence>
<reference evidence="2 3" key="1">
    <citation type="journal article" date="2015" name="Genome Announc.">
        <title>Expanding the biotechnology potential of lactobacilli through comparative genomics of 213 strains and associated genera.</title>
        <authorList>
            <person name="Sun Z."/>
            <person name="Harris H.M."/>
            <person name="McCann A."/>
            <person name="Guo C."/>
            <person name="Argimon S."/>
            <person name="Zhang W."/>
            <person name="Yang X."/>
            <person name="Jeffery I.B."/>
            <person name="Cooney J.C."/>
            <person name="Kagawa T.F."/>
            <person name="Liu W."/>
            <person name="Song Y."/>
            <person name="Salvetti E."/>
            <person name="Wrobel A."/>
            <person name="Rasinkangas P."/>
            <person name="Parkhill J."/>
            <person name="Rea M.C."/>
            <person name="O'Sullivan O."/>
            <person name="Ritari J."/>
            <person name="Douillard F.P."/>
            <person name="Paul Ross R."/>
            <person name="Yang R."/>
            <person name="Briner A.E."/>
            <person name="Felis G.E."/>
            <person name="de Vos W.M."/>
            <person name="Barrangou R."/>
            <person name="Klaenhammer T.R."/>
            <person name="Caufield P.W."/>
            <person name="Cui Y."/>
            <person name="Zhang H."/>
            <person name="O'Toole P.W."/>
        </authorList>
    </citation>
    <scope>NUCLEOTIDE SEQUENCE [LARGE SCALE GENOMIC DNA]</scope>
    <source>
        <strain evidence="2 3">DSM 19971</strain>
    </source>
</reference>
<dbReference type="RefSeq" id="WP_057737722.1">
    <property type="nucleotide sequence ID" value="NZ_AZEG01000017.1"/>
</dbReference>
<proteinExistence type="predicted"/>
<dbReference type="InterPro" id="IPR009061">
    <property type="entry name" value="DNA-bd_dom_put_sf"/>
</dbReference>
<dbReference type="SUPFAM" id="SSF46955">
    <property type="entry name" value="Putative DNA-binding domain"/>
    <property type="match status" value="1"/>
</dbReference>
<dbReference type="Gene3D" id="1.10.1660.10">
    <property type="match status" value="1"/>
</dbReference>
<evidence type="ECO:0000313" key="2">
    <source>
        <dbReference type="EMBL" id="KRL37024.1"/>
    </source>
</evidence>
<keyword evidence="3" id="KW-1185">Reference proteome</keyword>
<name>A0A0R1PWQ9_9LACO</name>
<dbReference type="STRING" id="1423812.FD20_GL000737"/>
<dbReference type="Proteomes" id="UP000051155">
    <property type="component" value="Unassembled WGS sequence"/>
</dbReference>
<dbReference type="GO" id="GO:0006355">
    <property type="term" value="P:regulation of DNA-templated transcription"/>
    <property type="evidence" value="ECO:0007669"/>
    <property type="project" value="InterPro"/>
</dbReference>
<feature type="domain" description="HTH merR-type" evidence="1">
    <location>
        <begin position="30"/>
        <end position="90"/>
    </location>
</feature>
<protein>
    <recommendedName>
        <fullName evidence="1">HTH merR-type domain-containing protein</fullName>
    </recommendedName>
</protein>
<organism evidence="2 3">
    <name type="scientific">Liquorilactobacillus uvarum DSM 19971</name>
    <dbReference type="NCBI Taxonomy" id="1423812"/>
    <lineage>
        <taxon>Bacteria</taxon>
        <taxon>Bacillati</taxon>
        <taxon>Bacillota</taxon>
        <taxon>Bacilli</taxon>
        <taxon>Lactobacillales</taxon>
        <taxon>Lactobacillaceae</taxon>
        <taxon>Liquorilactobacillus</taxon>
    </lineage>
</organism>